<evidence type="ECO:0000256" key="9">
    <source>
        <dbReference type="ARBA" id="ARBA00047325"/>
    </source>
</evidence>
<evidence type="ECO:0000256" key="17">
    <source>
        <dbReference type="ARBA" id="ARBA00048611"/>
    </source>
</evidence>
<dbReference type="InterPro" id="IPR020904">
    <property type="entry name" value="Sc_DH/Rdtase_CS"/>
</dbReference>
<comment type="catalytic activity">
    <reaction evidence="9">
        <text>prostaglandin E1 + NAD(+) = 15-oxoprostaglandin E1 + NADH + H(+)</text>
        <dbReference type="Rhea" id="RHEA:16477"/>
        <dbReference type="ChEBI" id="CHEBI:15378"/>
        <dbReference type="ChEBI" id="CHEBI:57397"/>
        <dbReference type="ChEBI" id="CHEBI:57401"/>
        <dbReference type="ChEBI" id="CHEBI:57540"/>
        <dbReference type="ChEBI" id="CHEBI:57945"/>
    </reaction>
    <physiologicalReaction direction="left-to-right" evidence="9">
        <dbReference type="Rhea" id="RHEA:16478"/>
    </physiologicalReaction>
</comment>
<comment type="catalytic activity">
    <reaction evidence="19">
        <text>resolvin D2 + NAD(+) = 16-oxoresolvin D2 + NADH + H(+)</text>
        <dbReference type="Rhea" id="RHEA:53588"/>
        <dbReference type="ChEBI" id="CHEBI:15378"/>
        <dbReference type="ChEBI" id="CHEBI:57540"/>
        <dbReference type="ChEBI" id="CHEBI:57945"/>
        <dbReference type="ChEBI" id="CHEBI:133367"/>
        <dbReference type="ChEBI" id="CHEBI:137498"/>
    </reaction>
    <physiologicalReaction direction="left-to-right" evidence="19">
        <dbReference type="Rhea" id="RHEA:53589"/>
    </physiologicalReaction>
</comment>
<dbReference type="EMBL" id="JACVVK020000002">
    <property type="protein sequence ID" value="KAK7508231.1"/>
    <property type="molecule type" value="Genomic_DNA"/>
</dbReference>
<dbReference type="SUPFAM" id="SSF51735">
    <property type="entry name" value="NAD(P)-binding Rossmann-fold domains"/>
    <property type="match status" value="1"/>
</dbReference>
<feature type="region of interest" description="Disordered" evidence="22">
    <location>
        <begin position="312"/>
        <end position="337"/>
    </location>
</feature>
<dbReference type="PROSITE" id="PS00061">
    <property type="entry name" value="ADH_SHORT"/>
    <property type="match status" value="1"/>
</dbReference>
<dbReference type="EC" id="1.1.1.141" evidence="3"/>
<comment type="catalytic activity">
    <reaction evidence="18">
        <text>prostaglandin E2 + NAD(+) = 15-oxoprostaglandin E2 + NADH + H(+)</text>
        <dbReference type="Rhea" id="RHEA:11876"/>
        <dbReference type="ChEBI" id="CHEBI:15378"/>
        <dbReference type="ChEBI" id="CHEBI:57400"/>
        <dbReference type="ChEBI" id="CHEBI:57540"/>
        <dbReference type="ChEBI" id="CHEBI:57945"/>
        <dbReference type="ChEBI" id="CHEBI:606564"/>
        <dbReference type="EC" id="1.1.1.141"/>
    </reaction>
    <physiologicalReaction direction="left-to-right" evidence="18">
        <dbReference type="Rhea" id="RHEA:11877"/>
    </physiologicalReaction>
</comment>
<evidence type="ECO:0000256" key="3">
    <source>
        <dbReference type="ARBA" id="ARBA00038968"/>
    </source>
</evidence>
<comment type="catalytic activity">
    <reaction evidence="11">
        <text>14-hydroxy-(4Z,7Z,10Z,12E,16Z,19Z)-docosahexaenoate + NAD(+) = 14-oxo-(4Z,7Z,10Z,12E,16Z,19Z)-docosahexaenoate + NADH + H(+)</text>
        <dbReference type="Rhea" id="RHEA:48952"/>
        <dbReference type="ChEBI" id="CHEBI:15378"/>
        <dbReference type="ChEBI" id="CHEBI:57540"/>
        <dbReference type="ChEBI" id="CHEBI:57945"/>
        <dbReference type="ChEBI" id="CHEBI:90866"/>
        <dbReference type="ChEBI" id="CHEBI:90867"/>
    </reaction>
    <physiologicalReaction direction="left-to-right" evidence="11">
        <dbReference type="Rhea" id="RHEA:48953"/>
    </physiologicalReaction>
</comment>
<sequence length="557" mass="60760">MDLTGKRVFLTGGNRGLGRAIMEALLSEGARVYFCSLQAEKGKSLEAELQDRHGASSVFFRQCDVSDADQLKKTFDDAVSKLGWVDICINNAGIMDERKMEDTIAVNAVAQIRGSQLALDHMRRDRGGRGGVIINVVSEAGFKPVYWVPVYTASKHAVLGFTTSWAKNPRMSEMGVRWRCVCVGSVDTDMIHPTEEGQVVDPSTFVIPVLIEMSEFVAAFLKMLRDQAHDDVIFEIQSGTGGRFRKRQIVDSDGVSNPVTTPIHGCDPTTAQHGDFCLLCFHPGPVRLSLDNLDPLGSPEGPILMPGLVRTPDRHGTPAGRAPALKPFPLSASRQPGPPGLPRGAHIDAGLSADTRSTWNACWQGPRPQTVPTLGLQHATSGDITERCKVWSGFACVPWLVPTIAAVDKSMFANIVTYVMNKDNLLKDLQTPAILCFPEFDKRLCEVGIASVSFCNLNPGCGGVGGKSGDINANGQLFKRAAPYCYLAITTGKTRRRQLVHEKTNPMLSQRILFLKPEPYSKVLGGPSAYCTRPTRSPAHYRYESSDRYGPQPLATF</sequence>
<comment type="catalytic activity">
    <reaction evidence="14">
        <text>resolvin D1 + NAD(+) = 17-oxoresolvin D1 + NADH + H(+)</text>
        <dbReference type="Rhea" id="RHEA:50128"/>
        <dbReference type="ChEBI" id="CHEBI:15378"/>
        <dbReference type="ChEBI" id="CHEBI:57540"/>
        <dbReference type="ChEBI" id="CHEBI:57945"/>
        <dbReference type="ChEBI" id="CHEBI:132079"/>
        <dbReference type="ChEBI" id="CHEBI:132081"/>
    </reaction>
    <physiologicalReaction direction="left-to-right" evidence="14">
        <dbReference type="Rhea" id="RHEA:50129"/>
    </physiologicalReaction>
</comment>
<comment type="catalytic activity">
    <reaction evidence="15">
        <text>resolvin D2 + NAD(+) = 7-oxoresolvin D2 + NADH + H(+)</text>
        <dbReference type="Rhea" id="RHEA:53584"/>
        <dbReference type="ChEBI" id="CHEBI:15378"/>
        <dbReference type="ChEBI" id="CHEBI:57540"/>
        <dbReference type="ChEBI" id="CHEBI:57945"/>
        <dbReference type="ChEBI" id="CHEBI:133367"/>
        <dbReference type="ChEBI" id="CHEBI:137497"/>
    </reaction>
    <physiologicalReaction direction="left-to-right" evidence="15">
        <dbReference type="Rhea" id="RHEA:53585"/>
    </physiologicalReaction>
</comment>
<dbReference type="Proteomes" id="UP001519460">
    <property type="component" value="Unassembled WGS sequence"/>
</dbReference>
<comment type="catalytic activity">
    <reaction evidence="10">
        <text>resolvin D1 + NAD(+) = 8-oxoresolvin D1 + NADH + H(+)</text>
        <dbReference type="Rhea" id="RHEA:50124"/>
        <dbReference type="ChEBI" id="CHEBI:15378"/>
        <dbReference type="ChEBI" id="CHEBI:57540"/>
        <dbReference type="ChEBI" id="CHEBI:57945"/>
        <dbReference type="ChEBI" id="CHEBI:132079"/>
        <dbReference type="ChEBI" id="CHEBI:132080"/>
    </reaction>
    <physiologicalReaction direction="left-to-right" evidence="10">
        <dbReference type="Rhea" id="RHEA:50125"/>
    </physiologicalReaction>
</comment>
<evidence type="ECO:0000256" key="7">
    <source>
        <dbReference type="ARBA" id="ARBA00042026"/>
    </source>
</evidence>
<comment type="catalytic activity">
    <reaction evidence="13">
        <text>(11R)-hydroxy-(5Z,8Z,12E,14Z)-eicosatetraenoate + NAD(+) = 11-oxo-(5Z,8Z,12E,14Z)-eicosatetraenoate + NADH + H(+)</text>
        <dbReference type="Rhea" id="RHEA:48640"/>
        <dbReference type="ChEBI" id="CHEBI:15378"/>
        <dbReference type="ChEBI" id="CHEBI:57540"/>
        <dbReference type="ChEBI" id="CHEBI:57945"/>
        <dbReference type="ChEBI" id="CHEBI:78836"/>
        <dbReference type="ChEBI" id="CHEBI:90697"/>
    </reaction>
    <physiologicalReaction direction="left-to-right" evidence="13">
        <dbReference type="Rhea" id="RHEA:48641"/>
    </physiologicalReaction>
</comment>
<dbReference type="GO" id="GO:0016404">
    <property type="term" value="F:15-hydroxyprostaglandin dehydrogenase (NAD+) activity"/>
    <property type="evidence" value="ECO:0007669"/>
    <property type="project" value="UniProtKB-EC"/>
</dbReference>
<evidence type="ECO:0000256" key="2">
    <source>
        <dbReference type="ARBA" id="ARBA00023002"/>
    </source>
</evidence>
<evidence type="ECO:0000256" key="19">
    <source>
        <dbReference type="ARBA" id="ARBA00048921"/>
    </source>
</evidence>
<comment type="catalytic activity">
    <reaction evidence="12">
        <text>15-oxo-(5S,6R)-dihydroxy-(7E,9E,11Z)-eicosatrienoate + NADH + H(+) = (5S,6R,15S)-trihydroxy-(7E,9E,11Z)-eicosatrienoate + NAD(+)</text>
        <dbReference type="Rhea" id="RHEA:41596"/>
        <dbReference type="ChEBI" id="CHEBI:15378"/>
        <dbReference type="ChEBI" id="CHEBI:57540"/>
        <dbReference type="ChEBI" id="CHEBI:57945"/>
        <dbReference type="ChEBI" id="CHEBI:78325"/>
        <dbReference type="ChEBI" id="CHEBI:78329"/>
    </reaction>
    <physiologicalReaction direction="left-to-right" evidence="12">
        <dbReference type="Rhea" id="RHEA:41597"/>
    </physiologicalReaction>
</comment>
<evidence type="ECO:0000256" key="13">
    <source>
        <dbReference type="ARBA" id="ARBA00048144"/>
    </source>
</evidence>
<dbReference type="PANTHER" id="PTHR44229">
    <property type="entry name" value="15-HYDROXYPROSTAGLANDIN DEHYDROGENASE [NAD(+)]"/>
    <property type="match status" value="1"/>
</dbReference>
<name>A0ABD0MAF3_9CAEN</name>
<comment type="catalytic activity">
    <reaction evidence="21">
        <text>resolvin E1 + NAD(+) = 18-oxo-resolvin E1 + NADH + H(+)</text>
        <dbReference type="Rhea" id="RHEA:49244"/>
        <dbReference type="ChEBI" id="CHEBI:15378"/>
        <dbReference type="ChEBI" id="CHEBI:57540"/>
        <dbReference type="ChEBI" id="CHEBI:57945"/>
        <dbReference type="ChEBI" id="CHEBI:91000"/>
        <dbReference type="ChEBI" id="CHEBI:91001"/>
    </reaction>
    <physiologicalReaction direction="left-to-right" evidence="21">
        <dbReference type="Rhea" id="RHEA:49245"/>
    </physiologicalReaction>
</comment>
<comment type="caution">
    <text evidence="23">The sequence shown here is derived from an EMBL/GenBank/DDBJ whole genome shotgun (WGS) entry which is preliminary data.</text>
</comment>
<evidence type="ECO:0000256" key="21">
    <source>
        <dbReference type="ARBA" id="ARBA00049188"/>
    </source>
</evidence>
<evidence type="ECO:0000256" key="14">
    <source>
        <dbReference type="ARBA" id="ARBA00048170"/>
    </source>
</evidence>
<keyword evidence="2" id="KW-0560">Oxidoreductase</keyword>
<evidence type="ECO:0000313" key="24">
    <source>
        <dbReference type="Proteomes" id="UP001519460"/>
    </source>
</evidence>
<dbReference type="AlphaFoldDB" id="A0ABD0MAF3"/>
<evidence type="ECO:0000256" key="22">
    <source>
        <dbReference type="SAM" id="MobiDB-lite"/>
    </source>
</evidence>
<evidence type="ECO:0000256" key="12">
    <source>
        <dbReference type="ARBA" id="ARBA00048140"/>
    </source>
</evidence>
<dbReference type="Pfam" id="PF00106">
    <property type="entry name" value="adh_short"/>
    <property type="match status" value="1"/>
</dbReference>
<dbReference type="InterPro" id="IPR036291">
    <property type="entry name" value="NAD(P)-bd_dom_sf"/>
</dbReference>
<accession>A0ABD0MAF3</accession>
<comment type="catalytic activity">
    <reaction evidence="16">
        <text>lipoxin A4 + NAD(+) = 15-oxo-(5S,6R)-dihydroxy-(7E,9E,11Z,13E)-eicosatetraenoate + NADH + H(+)</text>
        <dbReference type="Rhea" id="RHEA:41572"/>
        <dbReference type="ChEBI" id="CHEBI:15378"/>
        <dbReference type="ChEBI" id="CHEBI:57540"/>
        <dbReference type="ChEBI" id="CHEBI:57945"/>
        <dbReference type="ChEBI" id="CHEBI:67026"/>
        <dbReference type="ChEBI" id="CHEBI:78311"/>
    </reaction>
    <physiologicalReaction direction="left-to-right" evidence="16">
        <dbReference type="Rhea" id="RHEA:41573"/>
    </physiologicalReaction>
</comment>
<proteinExistence type="inferred from homology"/>
<dbReference type="PRINTS" id="PR00080">
    <property type="entry name" value="SDRFAMILY"/>
</dbReference>
<evidence type="ECO:0000256" key="15">
    <source>
        <dbReference type="ARBA" id="ARBA00048393"/>
    </source>
</evidence>
<evidence type="ECO:0000256" key="1">
    <source>
        <dbReference type="ARBA" id="ARBA00006484"/>
    </source>
</evidence>
<comment type="similarity">
    <text evidence="1">Belongs to the short-chain dehydrogenases/reductases (SDR) family.</text>
</comment>
<keyword evidence="24" id="KW-1185">Reference proteome</keyword>
<comment type="catalytic activity">
    <reaction evidence="20">
        <text>(15S)-hydroxy-(5Z,8Z,11Z,13E)-eicosatetraenoate + NAD(+) = 15-oxo-(5Z,8Z,11Z,13E)-eicosatetraenoate + NADH + H(+)</text>
        <dbReference type="Rhea" id="RHEA:23260"/>
        <dbReference type="ChEBI" id="CHEBI:15378"/>
        <dbReference type="ChEBI" id="CHEBI:57409"/>
        <dbReference type="ChEBI" id="CHEBI:57410"/>
        <dbReference type="ChEBI" id="CHEBI:57540"/>
        <dbReference type="ChEBI" id="CHEBI:57945"/>
        <dbReference type="EC" id="1.1.1.232"/>
    </reaction>
    <physiologicalReaction direction="left-to-right" evidence="20">
        <dbReference type="Rhea" id="RHEA:23261"/>
    </physiologicalReaction>
</comment>
<evidence type="ECO:0000256" key="8">
    <source>
        <dbReference type="ARBA" id="ARBA00045705"/>
    </source>
</evidence>
<reference evidence="23 24" key="1">
    <citation type="journal article" date="2023" name="Sci. Data">
        <title>Genome assembly of the Korean intertidal mud-creeper Batillaria attramentaria.</title>
        <authorList>
            <person name="Patra A.K."/>
            <person name="Ho P.T."/>
            <person name="Jun S."/>
            <person name="Lee S.J."/>
            <person name="Kim Y."/>
            <person name="Won Y.J."/>
        </authorList>
    </citation>
    <scope>NUCLEOTIDE SEQUENCE [LARGE SCALE GENOMIC DNA]</scope>
    <source>
        <strain evidence="23">Wonlab-2016</strain>
    </source>
</reference>
<evidence type="ECO:0000256" key="5">
    <source>
        <dbReference type="ARBA" id="ARBA00040276"/>
    </source>
</evidence>
<evidence type="ECO:0000256" key="6">
    <source>
        <dbReference type="ARBA" id="ARBA00041812"/>
    </source>
</evidence>
<dbReference type="GO" id="GO:0047034">
    <property type="term" value="F:15-hydroxyicosatetraenoate dehydrogenase activity"/>
    <property type="evidence" value="ECO:0007669"/>
    <property type="project" value="UniProtKB-EC"/>
</dbReference>
<evidence type="ECO:0000256" key="10">
    <source>
        <dbReference type="ARBA" id="ARBA00047672"/>
    </source>
</evidence>
<evidence type="ECO:0000313" key="23">
    <source>
        <dbReference type="EMBL" id="KAK7508231.1"/>
    </source>
</evidence>
<dbReference type="InterPro" id="IPR002347">
    <property type="entry name" value="SDR_fam"/>
</dbReference>
<dbReference type="Gene3D" id="3.40.50.720">
    <property type="entry name" value="NAD(P)-binding Rossmann-like Domain"/>
    <property type="match status" value="1"/>
</dbReference>
<comment type="catalytic activity">
    <reaction evidence="17">
        <text>prostaglandin A1 + NAD(+) = 15-oxo-prostaglandin A1 + NADH + H(+)</text>
        <dbReference type="Rhea" id="RHEA:41263"/>
        <dbReference type="ChEBI" id="CHEBI:15378"/>
        <dbReference type="ChEBI" id="CHEBI:57398"/>
        <dbReference type="ChEBI" id="CHEBI:57540"/>
        <dbReference type="ChEBI" id="CHEBI:57945"/>
        <dbReference type="ChEBI" id="CHEBI:85072"/>
    </reaction>
    <physiologicalReaction direction="left-to-right" evidence="17">
        <dbReference type="Rhea" id="RHEA:41264"/>
    </physiologicalReaction>
</comment>
<evidence type="ECO:0000256" key="4">
    <source>
        <dbReference type="ARBA" id="ARBA00039060"/>
    </source>
</evidence>
<evidence type="ECO:0000256" key="11">
    <source>
        <dbReference type="ARBA" id="ARBA00048008"/>
    </source>
</evidence>
<gene>
    <name evidence="23" type="ORF">BaRGS_00000470</name>
</gene>
<evidence type="ECO:0000256" key="16">
    <source>
        <dbReference type="ARBA" id="ARBA00048535"/>
    </source>
</evidence>
<comment type="function">
    <text evidence="8">Catalyzes the NAD-dependent dehydrogenation (oxidation) of a broad array of hydroxylated polyunsaturated fatty acids (mainly eicosanoids and docosanoids, including prostaglandins, lipoxins and resolvins), yielding their corresponding keto (oxo) metabolites. Decreases the levels of the pro-proliferative prostaglandins such as prostaglandin E2 (whose activity is increased in cancer because of an increase in the expression of cyclooxygenase 2) and generates oxo-fatty acid products that can profoundly influence cell function by abrogating pro-inflammatory cytokine expression. Converts resolvins E1, D1 and D2 to their oxo products, which represents a mode of resolvin inactivation. Resolvin E1 plays important roles during the resolution phase of acute inflammation, while resolvins D1 and D2 have a unique role in obesity-induced adipose inflammation.</text>
</comment>
<dbReference type="PRINTS" id="PR00081">
    <property type="entry name" value="GDHRDH"/>
</dbReference>
<dbReference type="EC" id="1.1.1.232" evidence="4"/>
<evidence type="ECO:0000256" key="18">
    <source>
        <dbReference type="ARBA" id="ARBA00048739"/>
    </source>
</evidence>
<dbReference type="PANTHER" id="PTHR44229:SF4">
    <property type="entry name" value="15-HYDROXYPROSTAGLANDIN DEHYDROGENASE [NAD(+)]"/>
    <property type="match status" value="1"/>
</dbReference>
<protein>
    <recommendedName>
        <fullName evidence="5">15-hydroxyprostaglandin dehydrogenase [NAD(+)]</fullName>
        <ecNumber evidence="3">1.1.1.141</ecNumber>
        <ecNumber evidence="4">1.1.1.232</ecNumber>
    </recommendedName>
    <alternativeName>
        <fullName evidence="7">Eicosanoid/docosanoid dehydrogenase [NAD(+)]</fullName>
    </alternativeName>
    <alternativeName>
        <fullName evidence="6">Prostaglandin dehydrogenase 1</fullName>
    </alternativeName>
</protein>
<evidence type="ECO:0000256" key="20">
    <source>
        <dbReference type="ARBA" id="ARBA00049151"/>
    </source>
</evidence>
<organism evidence="23 24">
    <name type="scientific">Batillaria attramentaria</name>
    <dbReference type="NCBI Taxonomy" id="370345"/>
    <lineage>
        <taxon>Eukaryota</taxon>
        <taxon>Metazoa</taxon>
        <taxon>Spiralia</taxon>
        <taxon>Lophotrochozoa</taxon>
        <taxon>Mollusca</taxon>
        <taxon>Gastropoda</taxon>
        <taxon>Caenogastropoda</taxon>
        <taxon>Sorbeoconcha</taxon>
        <taxon>Cerithioidea</taxon>
        <taxon>Batillariidae</taxon>
        <taxon>Batillaria</taxon>
    </lineage>
</organism>